<comment type="similarity">
    <text evidence="3">Belongs to the FPG family.</text>
</comment>
<dbReference type="GO" id="GO:0003684">
    <property type="term" value="F:damaged DNA binding"/>
    <property type="evidence" value="ECO:0007669"/>
    <property type="project" value="InterPro"/>
</dbReference>
<evidence type="ECO:0000256" key="11">
    <source>
        <dbReference type="ARBA" id="ARBA00022833"/>
    </source>
</evidence>
<dbReference type="Pfam" id="PF06827">
    <property type="entry name" value="zf-FPG_IleRS"/>
    <property type="match status" value="1"/>
</dbReference>
<dbReference type="InterPro" id="IPR035937">
    <property type="entry name" value="FPG_N"/>
</dbReference>
<evidence type="ECO:0000256" key="19">
    <source>
        <dbReference type="PROSITE-ProRule" id="PRU00391"/>
    </source>
</evidence>
<sequence length="270" mass="30866">MPELPEMENYKILLMQRISGQQITHVEIGREKSINVPTTDFIRLVQNHSVKKVTRRAKHLLFHLDNDVVLLLHLMLGGWMFFGQEQDKPDRTVQIRLSFRNENLYFIGLRLGYLHLYEGLEYTNKELDDLGPEPLSPEFTAEQFIGLAGSRRGSLKATLVNQGFLSGIGNCYSDEMCFYAGLHPARKLNQLSKPEAGRLYHSMQFILKDAIGSGGYMSEPFHSEDKLTGGYNRKCLVYDREGEPCPRCGNEICKTEISSKKTFYCSNCQK</sequence>
<evidence type="ECO:0000256" key="5">
    <source>
        <dbReference type="ARBA" id="ARBA00012720"/>
    </source>
</evidence>
<evidence type="ECO:0000256" key="12">
    <source>
        <dbReference type="ARBA" id="ARBA00023125"/>
    </source>
</evidence>
<evidence type="ECO:0000256" key="13">
    <source>
        <dbReference type="ARBA" id="ARBA00023204"/>
    </source>
</evidence>
<dbReference type="EMBL" id="QXIR01000002">
    <property type="protein sequence ID" value="RIW38300.1"/>
    <property type="molecule type" value="Genomic_DNA"/>
</dbReference>
<dbReference type="InterPro" id="IPR015886">
    <property type="entry name" value="H2TH_FPG"/>
</dbReference>
<comment type="caution">
    <text evidence="22">The sequence shown here is derived from an EMBL/GenBank/DDBJ whole genome shotgun (WGS) entry which is preliminary data.</text>
</comment>
<dbReference type="FunFam" id="1.10.8.50:FF:000003">
    <property type="entry name" value="Formamidopyrimidine-DNA glycosylase"/>
    <property type="match status" value="1"/>
</dbReference>
<dbReference type="InterPro" id="IPR010979">
    <property type="entry name" value="Ribosomal_uS13-like_H2TH"/>
</dbReference>
<keyword evidence="7" id="KW-0479">Metal-binding</keyword>
<dbReference type="SMART" id="SM01232">
    <property type="entry name" value="H2TH"/>
    <property type="match status" value="1"/>
</dbReference>
<dbReference type="Gene3D" id="1.10.8.50">
    <property type="match status" value="1"/>
</dbReference>
<dbReference type="Pfam" id="PF01149">
    <property type="entry name" value="Fapy_DNA_glyco"/>
    <property type="match status" value="1"/>
</dbReference>
<evidence type="ECO:0000313" key="22">
    <source>
        <dbReference type="EMBL" id="RIW38300.1"/>
    </source>
</evidence>
<comment type="cofactor">
    <cofactor evidence="2">
        <name>Zn(2+)</name>
        <dbReference type="ChEBI" id="CHEBI:29105"/>
    </cofactor>
</comment>
<dbReference type="GO" id="GO:0008270">
    <property type="term" value="F:zinc ion binding"/>
    <property type="evidence" value="ECO:0007669"/>
    <property type="project" value="UniProtKB-KW"/>
</dbReference>
<dbReference type="EC" id="4.2.99.18" evidence="5"/>
<keyword evidence="9 19" id="KW-0863">Zinc-finger</keyword>
<dbReference type="Pfam" id="PF06831">
    <property type="entry name" value="H2TH"/>
    <property type="match status" value="1"/>
</dbReference>
<feature type="domain" description="FPG-type" evidence="20">
    <location>
        <begin position="236"/>
        <end position="270"/>
    </location>
</feature>
<evidence type="ECO:0000256" key="10">
    <source>
        <dbReference type="ARBA" id="ARBA00022801"/>
    </source>
</evidence>
<dbReference type="GO" id="GO:0006284">
    <property type="term" value="P:base-excision repair"/>
    <property type="evidence" value="ECO:0007669"/>
    <property type="project" value="InterPro"/>
</dbReference>
<dbReference type="InterPro" id="IPR012319">
    <property type="entry name" value="FPG_cat"/>
</dbReference>
<name>A0A3A1R5I9_9BACI</name>
<evidence type="ECO:0000256" key="16">
    <source>
        <dbReference type="ARBA" id="ARBA00023295"/>
    </source>
</evidence>
<dbReference type="PROSITE" id="PS51068">
    <property type="entry name" value="FPG_CAT"/>
    <property type="match status" value="1"/>
</dbReference>
<dbReference type="Proteomes" id="UP000265801">
    <property type="component" value="Unassembled WGS sequence"/>
</dbReference>
<dbReference type="InterPro" id="IPR000214">
    <property type="entry name" value="Znf_DNA_glyclase/AP_lyase"/>
</dbReference>
<evidence type="ECO:0000256" key="7">
    <source>
        <dbReference type="ARBA" id="ARBA00022723"/>
    </source>
</evidence>
<comment type="catalytic activity">
    <reaction evidence="1">
        <text>Hydrolysis of DNA containing ring-opened 7-methylguanine residues, releasing 2,6-diamino-4-hydroxy-5-(N-methyl)formamidopyrimidine.</text>
        <dbReference type="EC" id="3.2.2.23"/>
    </reaction>
</comment>
<evidence type="ECO:0000256" key="18">
    <source>
        <dbReference type="ARBA" id="ARBA00044632"/>
    </source>
</evidence>
<gene>
    <name evidence="22" type="ORF">D3H55_01795</name>
</gene>
<dbReference type="Gene3D" id="3.20.190.10">
    <property type="entry name" value="MutM-like, N-terminal"/>
    <property type="match status" value="1"/>
</dbReference>
<evidence type="ECO:0000256" key="8">
    <source>
        <dbReference type="ARBA" id="ARBA00022763"/>
    </source>
</evidence>
<dbReference type="PANTHER" id="PTHR22993:SF9">
    <property type="entry name" value="FORMAMIDOPYRIMIDINE-DNA GLYCOSYLASE"/>
    <property type="match status" value="1"/>
</dbReference>
<keyword evidence="12" id="KW-0238">DNA-binding</keyword>
<evidence type="ECO:0000256" key="17">
    <source>
        <dbReference type="ARBA" id="ARBA00030638"/>
    </source>
</evidence>
<dbReference type="SUPFAM" id="SSF46946">
    <property type="entry name" value="S13-like H2TH domain"/>
    <property type="match status" value="1"/>
</dbReference>
<evidence type="ECO:0000256" key="2">
    <source>
        <dbReference type="ARBA" id="ARBA00001947"/>
    </source>
</evidence>
<reference evidence="22 23" key="1">
    <citation type="submission" date="2018-09" db="EMBL/GenBank/DDBJ databases">
        <title>Bacillus saliacetes sp. nov., isolated from Thai shrimp paste (Ka-pi).</title>
        <authorList>
            <person name="Daroonpunt R."/>
            <person name="Tanasupawat S."/>
            <person name="Yiamsombut S."/>
        </authorList>
    </citation>
    <scope>NUCLEOTIDE SEQUENCE [LARGE SCALE GENOMIC DNA]</scope>
    <source>
        <strain evidence="22 23">SKP7-4</strain>
    </source>
</reference>
<evidence type="ECO:0000256" key="15">
    <source>
        <dbReference type="ARBA" id="ARBA00023268"/>
    </source>
</evidence>
<dbReference type="InterPro" id="IPR010663">
    <property type="entry name" value="Znf_FPG/IleRS"/>
</dbReference>
<dbReference type="AlphaFoldDB" id="A0A3A1R5I9"/>
<keyword evidence="11" id="KW-0862">Zinc</keyword>
<dbReference type="SUPFAM" id="SSF57716">
    <property type="entry name" value="Glucocorticoid receptor-like (DNA-binding domain)"/>
    <property type="match status" value="1"/>
</dbReference>
<accession>A0A3A1R5I9</accession>
<dbReference type="SMART" id="SM00898">
    <property type="entry name" value="Fapy_DNA_glyco"/>
    <property type="match status" value="1"/>
</dbReference>
<dbReference type="GO" id="GO:0003690">
    <property type="term" value="F:double-stranded DNA binding"/>
    <property type="evidence" value="ECO:0007669"/>
    <property type="project" value="UniProtKB-ARBA"/>
</dbReference>
<dbReference type="OrthoDB" id="9800855at2"/>
<evidence type="ECO:0000256" key="3">
    <source>
        <dbReference type="ARBA" id="ARBA00009409"/>
    </source>
</evidence>
<evidence type="ECO:0000256" key="1">
    <source>
        <dbReference type="ARBA" id="ARBA00001668"/>
    </source>
</evidence>
<dbReference type="SUPFAM" id="SSF81624">
    <property type="entry name" value="N-terminal domain of MutM-like DNA repair proteins"/>
    <property type="match status" value="1"/>
</dbReference>
<evidence type="ECO:0000313" key="23">
    <source>
        <dbReference type="Proteomes" id="UP000265801"/>
    </source>
</evidence>
<feature type="domain" description="Formamidopyrimidine-DNA glycosylase catalytic" evidence="21">
    <location>
        <begin position="2"/>
        <end position="112"/>
    </location>
</feature>
<evidence type="ECO:0000259" key="20">
    <source>
        <dbReference type="PROSITE" id="PS51066"/>
    </source>
</evidence>
<dbReference type="EC" id="3.2.2.23" evidence="4"/>
<keyword evidence="23" id="KW-1185">Reference proteome</keyword>
<keyword evidence="10" id="KW-0378">Hydrolase</keyword>
<keyword evidence="8" id="KW-0227">DNA damage</keyword>
<comment type="catalytic activity">
    <reaction evidence="18">
        <text>2'-deoxyribonucleotide-(2'-deoxyribose 5'-phosphate)-2'-deoxyribonucleotide-DNA = a 3'-end 2'-deoxyribonucleotide-(2,3-dehydro-2,3-deoxyribose 5'-phosphate)-DNA + a 5'-end 5'-phospho-2'-deoxyribonucleoside-DNA + H(+)</text>
        <dbReference type="Rhea" id="RHEA:66592"/>
        <dbReference type="Rhea" id="RHEA-COMP:13180"/>
        <dbReference type="Rhea" id="RHEA-COMP:16897"/>
        <dbReference type="Rhea" id="RHEA-COMP:17067"/>
        <dbReference type="ChEBI" id="CHEBI:15378"/>
        <dbReference type="ChEBI" id="CHEBI:136412"/>
        <dbReference type="ChEBI" id="CHEBI:157695"/>
        <dbReference type="ChEBI" id="CHEBI:167181"/>
        <dbReference type="EC" id="4.2.99.18"/>
    </reaction>
</comment>
<evidence type="ECO:0000259" key="21">
    <source>
        <dbReference type="PROSITE" id="PS51068"/>
    </source>
</evidence>
<proteinExistence type="inferred from homology"/>
<dbReference type="PANTHER" id="PTHR22993">
    <property type="entry name" value="FORMAMIDOPYRIMIDINE-DNA GLYCOSYLASE"/>
    <property type="match status" value="1"/>
</dbReference>
<dbReference type="PROSITE" id="PS51066">
    <property type="entry name" value="ZF_FPG_2"/>
    <property type="match status" value="1"/>
</dbReference>
<evidence type="ECO:0000256" key="9">
    <source>
        <dbReference type="ARBA" id="ARBA00022771"/>
    </source>
</evidence>
<keyword evidence="13" id="KW-0234">DNA repair</keyword>
<dbReference type="GO" id="GO:0034039">
    <property type="term" value="F:8-oxo-7,8-dihydroguanine DNA N-glycosylase activity"/>
    <property type="evidence" value="ECO:0007669"/>
    <property type="project" value="TreeGrafter"/>
</dbReference>
<protein>
    <recommendedName>
        <fullName evidence="6">Formamidopyrimidine-DNA glycosylase</fullName>
        <ecNumber evidence="4">3.2.2.23</ecNumber>
        <ecNumber evidence="5">4.2.99.18</ecNumber>
    </recommendedName>
    <alternativeName>
        <fullName evidence="17">DNA-(apurinic or apyrimidinic site) lyase MutM</fullName>
    </alternativeName>
</protein>
<evidence type="ECO:0000256" key="4">
    <source>
        <dbReference type="ARBA" id="ARBA00012024"/>
    </source>
</evidence>
<keyword evidence="14" id="KW-0456">Lyase</keyword>
<organism evidence="22 23">
    <name type="scientific">Bacillus salacetis</name>
    <dbReference type="NCBI Taxonomy" id="2315464"/>
    <lineage>
        <taxon>Bacteria</taxon>
        <taxon>Bacillati</taxon>
        <taxon>Bacillota</taxon>
        <taxon>Bacilli</taxon>
        <taxon>Bacillales</taxon>
        <taxon>Bacillaceae</taxon>
        <taxon>Bacillus</taxon>
    </lineage>
</organism>
<dbReference type="GO" id="GO:0140078">
    <property type="term" value="F:class I DNA-(apurinic or apyrimidinic site) endonuclease activity"/>
    <property type="evidence" value="ECO:0007669"/>
    <property type="project" value="UniProtKB-EC"/>
</dbReference>
<keyword evidence="15" id="KW-0511">Multifunctional enzyme</keyword>
<evidence type="ECO:0000256" key="14">
    <source>
        <dbReference type="ARBA" id="ARBA00023239"/>
    </source>
</evidence>
<keyword evidence="16" id="KW-0326">Glycosidase</keyword>
<dbReference type="RefSeq" id="WP_119545198.1">
    <property type="nucleotide sequence ID" value="NZ_QXIR01000002.1"/>
</dbReference>
<evidence type="ECO:0000256" key="6">
    <source>
        <dbReference type="ARBA" id="ARBA00016240"/>
    </source>
</evidence>